<evidence type="ECO:0000256" key="3">
    <source>
        <dbReference type="ARBA" id="ARBA00022884"/>
    </source>
</evidence>
<evidence type="ECO:0000256" key="1">
    <source>
        <dbReference type="ARBA" id="ARBA00006700"/>
    </source>
</evidence>
<sequence length="99" mass="11673">MNQKITQNIDLIKYPIITDKTTKNIENNIYYFTVNKKSDKNEIKKAIEYIFNVKVKKVNTLNCPPKKKTIGKTKGNLTNYKKAIIKLKDTYRIKLFEDN</sequence>
<keyword evidence="4 6" id="KW-0689">Ribosomal protein</keyword>
<evidence type="ECO:0000256" key="5">
    <source>
        <dbReference type="ARBA" id="ARBA00023274"/>
    </source>
</evidence>
<evidence type="ECO:0000313" key="8">
    <source>
        <dbReference type="EMBL" id="ARW67914.1"/>
    </source>
</evidence>
<keyword evidence="3 6" id="KW-0694">RNA-binding</keyword>
<dbReference type="RefSeq" id="YP_009398728.1">
    <property type="nucleotide sequence ID" value="NC_035293.1"/>
</dbReference>
<keyword evidence="5 6" id="KW-0687">Ribonucleoprotein</keyword>
<evidence type="ECO:0000256" key="6">
    <source>
        <dbReference type="HAMAP-Rule" id="MF_01369"/>
    </source>
</evidence>
<dbReference type="InterPro" id="IPR012678">
    <property type="entry name" value="Ribosomal_uL23/eL15/eS24_sf"/>
</dbReference>
<dbReference type="GO" id="GO:0009507">
    <property type="term" value="C:chloroplast"/>
    <property type="evidence" value="ECO:0007669"/>
    <property type="project" value="UniProtKB-SubCell"/>
</dbReference>
<comment type="subcellular location">
    <subcellularLocation>
        <location evidence="6">Plastid</location>
        <location evidence="6">Chloroplast</location>
    </subcellularLocation>
</comment>
<accession>A0A1Z1MQ97</accession>
<comment type="subunit">
    <text evidence="6">Part of the 50S ribosomal subunit.</text>
</comment>
<protein>
    <recommendedName>
        <fullName evidence="6">Large ribosomal subunit protein uL23c</fullName>
    </recommendedName>
</protein>
<dbReference type="GO" id="GO:0005840">
    <property type="term" value="C:ribosome"/>
    <property type="evidence" value="ECO:0007669"/>
    <property type="project" value="UniProtKB-KW"/>
</dbReference>
<dbReference type="InterPro" id="IPR001014">
    <property type="entry name" value="Ribosomal_uL23_CS"/>
</dbReference>
<dbReference type="GO" id="GO:0003735">
    <property type="term" value="F:structural constituent of ribosome"/>
    <property type="evidence" value="ECO:0007669"/>
    <property type="project" value="InterPro"/>
</dbReference>
<reference evidence="8" key="1">
    <citation type="journal article" date="2017" name="J. Phycol.">
        <title>Analysis of chloroplast genomes and a supermatrix inform reclassification of the Rhodomelaceae (Rhodophyta).</title>
        <authorList>
            <person name="Diaz-Tapia P."/>
            <person name="Maggs C.A."/>
            <person name="West J.A."/>
            <person name="Verbruggen H."/>
        </authorList>
    </citation>
    <scope>NUCLEOTIDE SEQUENCE</scope>
    <source>
        <strain evidence="8">PD1540</strain>
    </source>
</reference>
<comment type="function">
    <text evidence="6">Binds to 23S rRNA.</text>
</comment>
<proteinExistence type="inferred from homology"/>
<keyword evidence="8" id="KW-0934">Plastid</keyword>
<dbReference type="EMBL" id="MF101449">
    <property type="protein sequence ID" value="ARW67914.1"/>
    <property type="molecule type" value="Genomic_DNA"/>
</dbReference>
<keyword evidence="2 6" id="KW-0699">rRNA-binding</keyword>
<dbReference type="NCBIfam" id="NF004363">
    <property type="entry name" value="PRK05738.2-4"/>
    <property type="match status" value="1"/>
</dbReference>
<keyword evidence="8" id="KW-0150">Chloroplast</keyword>
<dbReference type="InterPro" id="IPR013025">
    <property type="entry name" value="Ribosomal_uL23-like"/>
</dbReference>
<dbReference type="AlphaFoldDB" id="A0A1Z1MQ97"/>
<dbReference type="PANTHER" id="PTHR11620">
    <property type="entry name" value="60S RIBOSOMAL PROTEIN L23A"/>
    <property type="match status" value="1"/>
</dbReference>
<gene>
    <name evidence="6 8" type="primary">rpl23</name>
</gene>
<evidence type="ECO:0000256" key="2">
    <source>
        <dbReference type="ARBA" id="ARBA00022730"/>
    </source>
</evidence>
<geneLocation type="chloroplast" evidence="8"/>
<dbReference type="GO" id="GO:0019843">
    <property type="term" value="F:rRNA binding"/>
    <property type="evidence" value="ECO:0007669"/>
    <property type="project" value="UniProtKB-UniRule"/>
</dbReference>
<dbReference type="HAMAP" id="MF_01369_B">
    <property type="entry name" value="Ribosomal_uL23_B"/>
    <property type="match status" value="1"/>
</dbReference>
<dbReference type="InterPro" id="IPR012677">
    <property type="entry name" value="Nucleotide-bd_a/b_plait_sf"/>
</dbReference>
<evidence type="ECO:0000256" key="4">
    <source>
        <dbReference type="ARBA" id="ARBA00022980"/>
    </source>
</evidence>
<dbReference type="PROSITE" id="PS00050">
    <property type="entry name" value="RIBOSOMAL_L23"/>
    <property type="match status" value="1"/>
</dbReference>
<dbReference type="Pfam" id="PF00276">
    <property type="entry name" value="Ribosomal_L23"/>
    <property type="match status" value="1"/>
</dbReference>
<dbReference type="GO" id="GO:1990904">
    <property type="term" value="C:ribonucleoprotein complex"/>
    <property type="evidence" value="ECO:0007669"/>
    <property type="project" value="UniProtKB-KW"/>
</dbReference>
<dbReference type="SUPFAM" id="SSF54189">
    <property type="entry name" value="Ribosomal proteins S24e, L23 and L15e"/>
    <property type="match status" value="1"/>
</dbReference>
<dbReference type="Gene3D" id="3.30.70.330">
    <property type="match status" value="1"/>
</dbReference>
<organism evidence="8">
    <name type="scientific">Kuetzingia canaliculata</name>
    <name type="common">Red alga</name>
    <name type="synonym">Rytiphlaea canaliculata</name>
    <dbReference type="NCBI Taxonomy" id="228262"/>
    <lineage>
        <taxon>Eukaryota</taxon>
        <taxon>Rhodophyta</taxon>
        <taxon>Florideophyceae</taxon>
        <taxon>Rhodymeniophycidae</taxon>
        <taxon>Ceramiales</taxon>
        <taxon>Rhodomelaceae</taxon>
        <taxon>Amansieae</taxon>
        <taxon>Kuetzingia</taxon>
    </lineage>
</organism>
<dbReference type="GO" id="GO:0006412">
    <property type="term" value="P:translation"/>
    <property type="evidence" value="ECO:0007669"/>
    <property type="project" value="UniProtKB-UniRule"/>
</dbReference>
<comment type="similarity">
    <text evidence="1 6 7">Belongs to the universal ribosomal protein uL23 family.</text>
</comment>
<name>A0A1Z1MQ97_KUECA</name>
<evidence type="ECO:0000256" key="7">
    <source>
        <dbReference type="RuleBase" id="RU003934"/>
    </source>
</evidence>
<dbReference type="GeneID" id="33361303"/>